<evidence type="ECO:0000256" key="4">
    <source>
        <dbReference type="PROSITE-ProRule" id="PRU00335"/>
    </source>
</evidence>
<evidence type="ECO:0000256" key="1">
    <source>
        <dbReference type="ARBA" id="ARBA00023015"/>
    </source>
</evidence>
<dbReference type="Pfam" id="PF00440">
    <property type="entry name" value="TetR_N"/>
    <property type="match status" value="1"/>
</dbReference>
<accession>H5XL68</accession>
<dbReference type="SUPFAM" id="SSF48498">
    <property type="entry name" value="Tetracyclin repressor-like, C-terminal domain"/>
    <property type="match status" value="1"/>
</dbReference>
<dbReference type="AlphaFoldDB" id="H5XL68"/>
<organism evidence="7 8">
    <name type="scientific">Saccharomonospora cyanea NA-134</name>
    <dbReference type="NCBI Taxonomy" id="882082"/>
    <lineage>
        <taxon>Bacteria</taxon>
        <taxon>Bacillati</taxon>
        <taxon>Actinomycetota</taxon>
        <taxon>Actinomycetes</taxon>
        <taxon>Pseudonocardiales</taxon>
        <taxon>Pseudonocardiaceae</taxon>
        <taxon>Saccharomonospora</taxon>
    </lineage>
</organism>
<dbReference type="InterPro" id="IPR036271">
    <property type="entry name" value="Tet_transcr_reg_TetR-rel_C_sf"/>
</dbReference>
<sequence length="216" mass="23535">MAAGPEVGLRADARRNLGQILLAARRMFAEAGPDVPMEEIARQAGVGVGTLYRRFPDREALIRAVARESLANVADEARRAVEEEPSAWAALIRLVRHSQRLQVIVRLALMSSRAREILRDDPETQRSCRAVLAVLGEIVRAAQDEGTLREDVGAGDVAVLFSFLLKQTPVANVPAASVTERAFVLMLDGLRARPGTPLPGRPITEEDLDFRQPGEG</sequence>
<keyword evidence="8" id="KW-1185">Reference proteome</keyword>
<dbReference type="InterPro" id="IPR050109">
    <property type="entry name" value="HTH-type_TetR-like_transc_reg"/>
</dbReference>
<dbReference type="GO" id="GO:0000976">
    <property type="term" value="F:transcription cis-regulatory region binding"/>
    <property type="evidence" value="ECO:0007669"/>
    <property type="project" value="TreeGrafter"/>
</dbReference>
<dbReference type="eggNOG" id="COG1309">
    <property type="taxonomic scope" value="Bacteria"/>
</dbReference>
<gene>
    <name evidence="7" type="ORF">SaccyDRAFT_4771</name>
</gene>
<dbReference type="InterPro" id="IPR009057">
    <property type="entry name" value="Homeodomain-like_sf"/>
</dbReference>
<dbReference type="Proteomes" id="UP000002791">
    <property type="component" value="Chromosome"/>
</dbReference>
<dbReference type="OrthoDB" id="9809994at2"/>
<feature type="region of interest" description="Disordered" evidence="5">
    <location>
        <begin position="195"/>
        <end position="216"/>
    </location>
</feature>
<reference evidence="7 8" key="1">
    <citation type="submission" date="2011-11" db="EMBL/GenBank/DDBJ databases">
        <title>The Noncontiguous Finished sequence of Saccharomonospora cyanea NA-134.</title>
        <authorList>
            <consortium name="US DOE Joint Genome Institute"/>
            <person name="Lucas S."/>
            <person name="Han J."/>
            <person name="Lapidus A."/>
            <person name="Cheng J.-F."/>
            <person name="Goodwin L."/>
            <person name="Pitluck S."/>
            <person name="Peters L."/>
            <person name="Ovchinnikova G."/>
            <person name="Lu M."/>
            <person name="Detter J.C."/>
            <person name="Han C."/>
            <person name="Tapia R."/>
            <person name="Land M."/>
            <person name="Hauser L."/>
            <person name="Kyrpides N."/>
            <person name="Ivanova N."/>
            <person name="Pagani I."/>
            <person name="Brambilla E.-M."/>
            <person name="Klenk H.-P."/>
            <person name="Woyke T."/>
        </authorList>
    </citation>
    <scope>NUCLEOTIDE SEQUENCE [LARGE SCALE GENOMIC DNA]</scope>
    <source>
        <strain evidence="7 8">NA-134</strain>
    </source>
</reference>
<keyword evidence="2 4" id="KW-0238">DNA-binding</keyword>
<evidence type="ECO:0000313" key="8">
    <source>
        <dbReference type="Proteomes" id="UP000002791"/>
    </source>
</evidence>
<name>H5XL68_9PSEU</name>
<dbReference type="EMBL" id="CM001440">
    <property type="protein sequence ID" value="EHR63576.1"/>
    <property type="molecule type" value="Genomic_DNA"/>
</dbReference>
<evidence type="ECO:0000256" key="3">
    <source>
        <dbReference type="ARBA" id="ARBA00023163"/>
    </source>
</evidence>
<dbReference type="InterPro" id="IPR001647">
    <property type="entry name" value="HTH_TetR"/>
</dbReference>
<evidence type="ECO:0000313" key="7">
    <source>
        <dbReference type="EMBL" id="EHR63576.1"/>
    </source>
</evidence>
<dbReference type="PANTHER" id="PTHR30055">
    <property type="entry name" value="HTH-TYPE TRANSCRIPTIONAL REGULATOR RUTR"/>
    <property type="match status" value="1"/>
</dbReference>
<dbReference type="RefSeq" id="WP_005459940.1">
    <property type="nucleotide sequence ID" value="NZ_CM001440.1"/>
</dbReference>
<dbReference type="GO" id="GO:0003700">
    <property type="term" value="F:DNA-binding transcription factor activity"/>
    <property type="evidence" value="ECO:0007669"/>
    <property type="project" value="TreeGrafter"/>
</dbReference>
<dbReference type="HOGENOM" id="CLU_069356_17_0_11"/>
<feature type="domain" description="HTH tetR-type" evidence="6">
    <location>
        <begin position="14"/>
        <end position="73"/>
    </location>
</feature>
<keyword evidence="3" id="KW-0804">Transcription</keyword>
<dbReference type="SUPFAM" id="SSF46689">
    <property type="entry name" value="Homeodomain-like"/>
    <property type="match status" value="1"/>
</dbReference>
<dbReference type="Gene3D" id="1.10.357.10">
    <property type="entry name" value="Tetracycline Repressor, domain 2"/>
    <property type="match status" value="1"/>
</dbReference>
<dbReference type="PROSITE" id="PS50977">
    <property type="entry name" value="HTH_TETR_2"/>
    <property type="match status" value="1"/>
</dbReference>
<dbReference type="InterPro" id="IPR049445">
    <property type="entry name" value="TetR_SbtR-like_C"/>
</dbReference>
<evidence type="ECO:0000259" key="6">
    <source>
        <dbReference type="PROSITE" id="PS50977"/>
    </source>
</evidence>
<dbReference type="PANTHER" id="PTHR30055:SF234">
    <property type="entry name" value="HTH-TYPE TRANSCRIPTIONAL REGULATOR BETI"/>
    <property type="match status" value="1"/>
</dbReference>
<dbReference type="STRING" id="882082.SaccyDRAFT_4771"/>
<proteinExistence type="predicted"/>
<evidence type="ECO:0000256" key="2">
    <source>
        <dbReference type="ARBA" id="ARBA00023125"/>
    </source>
</evidence>
<keyword evidence="1" id="KW-0805">Transcription regulation</keyword>
<dbReference type="PRINTS" id="PR00455">
    <property type="entry name" value="HTHTETR"/>
</dbReference>
<dbReference type="Pfam" id="PF21597">
    <property type="entry name" value="TetR_C_43"/>
    <property type="match status" value="1"/>
</dbReference>
<protein>
    <submittedName>
        <fullName evidence="7">Transcriptional regulator</fullName>
    </submittedName>
</protein>
<feature type="DNA-binding region" description="H-T-H motif" evidence="4">
    <location>
        <begin position="36"/>
        <end position="55"/>
    </location>
</feature>
<evidence type="ECO:0000256" key="5">
    <source>
        <dbReference type="SAM" id="MobiDB-lite"/>
    </source>
</evidence>